<dbReference type="OrthoDB" id="673975at2759"/>
<evidence type="ECO:0000256" key="7">
    <source>
        <dbReference type="ARBA" id="ARBA00023242"/>
    </source>
</evidence>
<reference evidence="11" key="2">
    <citation type="submission" date="2025-08" db="UniProtKB">
        <authorList>
            <consortium name="RefSeq"/>
        </authorList>
    </citation>
    <scope>IDENTIFICATION</scope>
    <source>
        <tissue evidence="11">Leaf</tissue>
    </source>
</reference>
<reference evidence="10" key="1">
    <citation type="journal article" date="2015" name="Nat. Genet.">
        <title>The pineapple genome and the evolution of CAM photosynthesis.</title>
        <authorList>
            <person name="Ming R."/>
            <person name="VanBuren R."/>
            <person name="Wai C.M."/>
            <person name="Tang H."/>
            <person name="Schatz M.C."/>
            <person name="Bowers J.E."/>
            <person name="Lyons E."/>
            <person name="Wang M.L."/>
            <person name="Chen J."/>
            <person name="Biggers E."/>
            <person name="Zhang J."/>
            <person name="Huang L."/>
            <person name="Zhang L."/>
            <person name="Miao W."/>
            <person name="Zhang J."/>
            <person name="Ye Z."/>
            <person name="Miao C."/>
            <person name="Lin Z."/>
            <person name="Wang H."/>
            <person name="Zhou H."/>
            <person name="Yim W.C."/>
            <person name="Priest H.D."/>
            <person name="Zheng C."/>
            <person name="Woodhouse M."/>
            <person name="Edger P.P."/>
            <person name="Guyot R."/>
            <person name="Guo H.B."/>
            <person name="Guo H."/>
            <person name="Zheng G."/>
            <person name="Singh R."/>
            <person name="Sharma A."/>
            <person name="Min X."/>
            <person name="Zheng Y."/>
            <person name="Lee H."/>
            <person name="Gurtowski J."/>
            <person name="Sedlazeck F.J."/>
            <person name="Harkess A."/>
            <person name="McKain M.R."/>
            <person name="Liao Z."/>
            <person name="Fang J."/>
            <person name="Liu J."/>
            <person name="Zhang X."/>
            <person name="Zhang Q."/>
            <person name="Hu W."/>
            <person name="Qin Y."/>
            <person name="Wang K."/>
            <person name="Chen L.Y."/>
            <person name="Shirley N."/>
            <person name="Lin Y.R."/>
            <person name="Liu L.Y."/>
            <person name="Hernandez A.G."/>
            <person name="Wright C.L."/>
            <person name="Bulone V."/>
            <person name="Tuskan G.A."/>
            <person name="Heath K."/>
            <person name="Zee F."/>
            <person name="Moore P.H."/>
            <person name="Sunkar R."/>
            <person name="Leebens-Mack J.H."/>
            <person name="Mockler T."/>
            <person name="Bennetzen J.L."/>
            <person name="Freeling M."/>
            <person name="Sankoff D."/>
            <person name="Paterson A.H."/>
            <person name="Zhu X."/>
            <person name="Yang X."/>
            <person name="Smith J.A."/>
            <person name="Cushman J.C."/>
            <person name="Paull R.E."/>
            <person name="Yu Q."/>
        </authorList>
    </citation>
    <scope>NUCLEOTIDE SEQUENCE [LARGE SCALE GENOMIC DNA]</scope>
    <source>
        <strain evidence="10">cv. F153</strain>
    </source>
</reference>
<dbReference type="InterPro" id="IPR011598">
    <property type="entry name" value="bHLH_dom"/>
</dbReference>
<dbReference type="Gene3D" id="4.10.280.10">
    <property type="entry name" value="Helix-loop-helix DNA-binding domain"/>
    <property type="match status" value="1"/>
</dbReference>
<keyword evidence="4" id="KW-0805">Transcription regulation</keyword>
<dbReference type="GeneID" id="109708516"/>
<organism evidence="10 11">
    <name type="scientific">Ananas comosus</name>
    <name type="common">Pineapple</name>
    <name type="synonym">Ananas ananas</name>
    <dbReference type="NCBI Taxonomy" id="4615"/>
    <lineage>
        <taxon>Eukaryota</taxon>
        <taxon>Viridiplantae</taxon>
        <taxon>Streptophyta</taxon>
        <taxon>Embryophyta</taxon>
        <taxon>Tracheophyta</taxon>
        <taxon>Spermatophyta</taxon>
        <taxon>Magnoliopsida</taxon>
        <taxon>Liliopsida</taxon>
        <taxon>Poales</taxon>
        <taxon>Bromeliaceae</taxon>
        <taxon>Bromelioideae</taxon>
        <taxon>Ananas</taxon>
    </lineage>
</organism>
<evidence type="ECO:0000256" key="5">
    <source>
        <dbReference type="ARBA" id="ARBA00023125"/>
    </source>
</evidence>
<evidence type="ECO:0000256" key="1">
    <source>
        <dbReference type="ARBA" id="ARBA00004123"/>
    </source>
</evidence>
<dbReference type="PANTHER" id="PTHR16223:SF238">
    <property type="entry name" value="TRANSCRIPTION FACTOR BHLH114"/>
    <property type="match status" value="1"/>
</dbReference>
<dbReference type="InterPro" id="IPR036638">
    <property type="entry name" value="HLH_DNA-bd_sf"/>
</dbReference>
<name>A0A6P5EQT6_ANACO</name>
<dbReference type="RefSeq" id="XP_020085887.1">
    <property type="nucleotide sequence ID" value="XM_020230298.1"/>
</dbReference>
<dbReference type="GO" id="GO:0046983">
    <property type="term" value="F:protein dimerization activity"/>
    <property type="evidence" value="ECO:0007669"/>
    <property type="project" value="InterPro"/>
</dbReference>
<comment type="subunit">
    <text evidence="3">Homodimer.</text>
</comment>
<feature type="region of interest" description="Disordered" evidence="8">
    <location>
        <begin position="284"/>
        <end position="318"/>
    </location>
</feature>
<accession>A0A6P5EQT6</accession>
<feature type="compositionally biased region" description="Low complexity" evidence="8">
    <location>
        <begin position="63"/>
        <end position="73"/>
    </location>
</feature>
<keyword evidence="6" id="KW-0804">Transcription</keyword>
<keyword evidence="7" id="KW-0539">Nucleus</keyword>
<dbReference type="InterPro" id="IPR045843">
    <property type="entry name" value="IND-like"/>
</dbReference>
<feature type="region of interest" description="Disordered" evidence="8">
    <location>
        <begin position="52"/>
        <end position="75"/>
    </location>
</feature>
<dbReference type="PROSITE" id="PS50888">
    <property type="entry name" value="BHLH"/>
    <property type="match status" value="1"/>
</dbReference>
<evidence type="ECO:0000313" key="10">
    <source>
        <dbReference type="Proteomes" id="UP000515123"/>
    </source>
</evidence>
<evidence type="ECO:0000256" key="3">
    <source>
        <dbReference type="ARBA" id="ARBA00011738"/>
    </source>
</evidence>
<dbReference type="Proteomes" id="UP000515123">
    <property type="component" value="Linkage group 4"/>
</dbReference>
<dbReference type="PANTHER" id="PTHR16223">
    <property type="entry name" value="TRANSCRIPTION FACTOR BHLH83-RELATED"/>
    <property type="match status" value="1"/>
</dbReference>
<evidence type="ECO:0000256" key="2">
    <source>
        <dbReference type="ARBA" id="ARBA00005510"/>
    </source>
</evidence>
<dbReference type="GO" id="GO:0000978">
    <property type="term" value="F:RNA polymerase II cis-regulatory region sequence-specific DNA binding"/>
    <property type="evidence" value="ECO:0007669"/>
    <property type="project" value="TreeGrafter"/>
</dbReference>
<keyword evidence="5" id="KW-0238">DNA-binding</keyword>
<dbReference type="SUPFAM" id="SSF47459">
    <property type="entry name" value="HLH, helix-loop-helix DNA-binding domain"/>
    <property type="match status" value="1"/>
</dbReference>
<sequence>MADDLHTAGICSGRGSWWMNSARSSAGLDGQIAISSTSIADIDARGSTFSWSAGESKSRSCEESTGSASAGSSITFQDTHLNPSMNWNETLLSGGKADTRIQAMHQDDLSKRPYWHDGLLIDSYRAHVGVEESSTNLFKEINHGKNFLLDKHLLNSSNEASASFGSPSRLLQTFITSEANPPLSIYGNPYLHHQSSTATASHESLSELLQPSWTKFSQLVKPSPLKNQLQFSNSTPFWNPSSTAMNEVSSGFYPSVPSQFISQQKPSYSNLIVKEKSLLNSEQVQDSCSSAKKKSSSGDDHQPTFKKPRIETPSPLPTFKVRKEKLGDRITALQQLVSPFGKTDTASVLHEAFEYIKFLHEQVSVLSTPYMKNEDLTQHQQGLERLNDGEGPKQDLRSRGLCLVPITSTYPVATETVAEFWHPTFGGSFR</sequence>
<comment type="similarity">
    <text evidence="2">Belongs to the bHLH protein family.</text>
</comment>
<dbReference type="GO" id="GO:0000981">
    <property type="term" value="F:DNA-binding transcription factor activity, RNA polymerase II-specific"/>
    <property type="evidence" value="ECO:0007669"/>
    <property type="project" value="TreeGrafter"/>
</dbReference>
<evidence type="ECO:0000256" key="8">
    <source>
        <dbReference type="SAM" id="MobiDB-lite"/>
    </source>
</evidence>
<evidence type="ECO:0000313" key="11">
    <source>
        <dbReference type="RefSeq" id="XP_020085887.1"/>
    </source>
</evidence>
<gene>
    <name evidence="11" type="primary">LOC109708516</name>
</gene>
<comment type="subcellular location">
    <subcellularLocation>
        <location evidence="1">Nucleus</location>
    </subcellularLocation>
</comment>
<evidence type="ECO:0000259" key="9">
    <source>
        <dbReference type="PROSITE" id="PS50888"/>
    </source>
</evidence>
<dbReference type="FunFam" id="4.10.280.10:FF:000032">
    <property type="entry name" value="Transcription factor bHLH123 family"/>
    <property type="match status" value="1"/>
</dbReference>
<proteinExistence type="inferred from homology"/>
<evidence type="ECO:0000256" key="6">
    <source>
        <dbReference type="ARBA" id="ARBA00023163"/>
    </source>
</evidence>
<evidence type="ECO:0000256" key="4">
    <source>
        <dbReference type="ARBA" id="ARBA00023015"/>
    </source>
</evidence>
<protein>
    <submittedName>
        <fullName evidence="11">Transcription factor bHLH112-like isoform X1</fullName>
    </submittedName>
</protein>
<dbReference type="GO" id="GO:0005634">
    <property type="term" value="C:nucleus"/>
    <property type="evidence" value="ECO:0007669"/>
    <property type="project" value="UniProtKB-SubCell"/>
</dbReference>
<dbReference type="AlphaFoldDB" id="A0A6P5EQT6"/>
<dbReference type="CDD" id="cd11393">
    <property type="entry name" value="bHLH_AtbHLH_like"/>
    <property type="match status" value="1"/>
</dbReference>
<feature type="domain" description="BHLH" evidence="9">
    <location>
        <begin position="310"/>
        <end position="359"/>
    </location>
</feature>
<dbReference type="InterPro" id="IPR045239">
    <property type="entry name" value="bHLH95_bHLH"/>
</dbReference>
<keyword evidence="10" id="KW-1185">Reference proteome</keyword>